<name>A0A142EQR6_9BACT</name>
<dbReference type="Proteomes" id="UP000073816">
    <property type="component" value="Chromosome"/>
</dbReference>
<reference evidence="2" key="1">
    <citation type="submission" date="2015-09" db="EMBL/GenBank/DDBJ databases">
        <title>Complete sequence of Algoriphagus sp. M8-2.</title>
        <authorList>
            <person name="Shintani M."/>
        </authorList>
    </citation>
    <scope>NUCLEOTIDE SEQUENCE [LARGE SCALE GENOMIC DNA]</scope>
    <source>
        <strain evidence="2">M8-2</strain>
    </source>
</reference>
<sequence length="67" mass="7729">MQIRGYYLEIANLEERDLEERRSEKTNPKSPDSKAKIALPITSFDELQKKSTFLRGLTTNSLGRKTN</sequence>
<accession>A0A142EQR6</accession>
<evidence type="ECO:0000313" key="1">
    <source>
        <dbReference type="EMBL" id="AMQ57471.1"/>
    </source>
</evidence>
<protein>
    <submittedName>
        <fullName evidence="1">Uncharacterized protein</fullName>
    </submittedName>
</protein>
<gene>
    <name evidence="1" type="ORF">AO498_13565</name>
</gene>
<reference evidence="1 2" key="2">
    <citation type="journal article" date="2016" name="Genome Announc.">
        <title>Complete Genome Sequence of Algoriphagus sp. Strain M8-2, Isolated from a Brackish Lake.</title>
        <authorList>
            <person name="Muraguchi Y."/>
            <person name="Kushimoto K."/>
            <person name="Ohtsubo Y."/>
            <person name="Suzuki T."/>
            <person name="Dohra H."/>
            <person name="Kimbara K."/>
            <person name="Shintani M."/>
        </authorList>
    </citation>
    <scope>NUCLEOTIDE SEQUENCE [LARGE SCALE GENOMIC DNA]</scope>
    <source>
        <strain evidence="1 2">M8-2</strain>
    </source>
</reference>
<keyword evidence="2" id="KW-1185">Reference proteome</keyword>
<organism evidence="1 2">
    <name type="scientific">Algoriphagus sanaruensis</name>
    <dbReference type="NCBI Taxonomy" id="1727163"/>
    <lineage>
        <taxon>Bacteria</taxon>
        <taxon>Pseudomonadati</taxon>
        <taxon>Bacteroidota</taxon>
        <taxon>Cytophagia</taxon>
        <taxon>Cytophagales</taxon>
        <taxon>Cyclobacteriaceae</taxon>
        <taxon>Algoriphagus</taxon>
    </lineage>
</organism>
<proteinExistence type="predicted"/>
<dbReference type="AlphaFoldDB" id="A0A142EQR6"/>
<dbReference type="EMBL" id="CP012836">
    <property type="protein sequence ID" value="AMQ57471.1"/>
    <property type="molecule type" value="Genomic_DNA"/>
</dbReference>
<dbReference type="PATRIC" id="fig|1727163.4.peg.2832"/>
<evidence type="ECO:0000313" key="2">
    <source>
        <dbReference type="Proteomes" id="UP000073816"/>
    </source>
</evidence>
<dbReference type="KEGG" id="alm:AO498_13565"/>